<proteinExistence type="predicted"/>
<dbReference type="Proteomes" id="UP000076738">
    <property type="component" value="Unassembled WGS sequence"/>
</dbReference>
<organism evidence="2 3">
    <name type="scientific">Calocera viscosa (strain TUFC12733)</name>
    <dbReference type="NCBI Taxonomy" id="1330018"/>
    <lineage>
        <taxon>Eukaryota</taxon>
        <taxon>Fungi</taxon>
        <taxon>Dikarya</taxon>
        <taxon>Basidiomycota</taxon>
        <taxon>Agaricomycotina</taxon>
        <taxon>Dacrymycetes</taxon>
        <taxon>Dacrymycetales</taxon>
        <taxon>Dacrymycetaceae</taxon>
        <taxon>Calocera</taxon>
    </lineage>
</organism>
<reference evidence="2 3" key="1">
    <citation type="journal article" date="2016" name="Mol. Biol. Evol.">
        <title>Comparative Genomics of Early-Diverging Mushroom-Forming Fungi Provides Insights into the Origins of Lignocellulose Decay Capabilities.</title>
        <authorList>
            <person name="Nagy L.G."/>
            <person name="Riley R."/>
            <person name="Tritt A."/>
            <person name="Adam C."/>
            <person name="Daum C."/>
            <person name="Floudas D."/>
            <person name="Sun H."/>
            <person name="Yadav J.S."/>
            <person name="Pangilinan J."/>
            <person name="Larsson K.H."/>
            <person name="Matsuura K."/>
            <person name="Barry K."/>
            <person name="Labutti K."/>
            <person name="Kuo R."/>
            <person name="Ohm R.A."/>
            <person name="Bhattacharya S.S."/>
            <person name="Shirouzu T."/>
            <person name="Yoshinaga Y."/>
            <person name="Martin F.M."/>
            <person name="Grigoriev I.V."/>
            <person name="Hibbett D.S."/>
        </authorList>
    </citation>
    <scope>NUCLEOTIDE SEQUENCE [LARGE SCALE GENOMIC DNA]</scope>
    <source>
        <strain evidence="2 3">TUFC12733</strain>
    </source>
</reference>
<protein>
    <submittedName>
        <fullName evidence="2">Uncharacterized protein</fullName>
    </submittedName>
</protein>
<sequence>MHRSGRAALLQQAIPSTSSAFLLPSPFLASSSPSFQSRTSASPSSSPASLLGNRDPTQWGSFTKFPRHVLAPAPASPRPPPHESRKTPSQSLLRALFALRRPPDPPRTEIASIINFAFLHGACRHACVPRSFSSKGTRRPSPAGLGRPTLLQFLRNGCSHDPPPNPHPHQSRRPGGKMAPWARHGTLFAPAGDGGLLRRSLIWKSIILSVT</sequence>
<feature type="region of interest" description="Disordered" evidence="1">
    <location>
        <begin position="31"/>
        <end position="57"/>
    </location>
</feature>
<name>A0A167QXM7_CALVF</name>
<evidence type="ECO:0000256" key="1">
    <source>
        <dbReference type="SAM" id="MobiDB-lite"/>
    </source>
</evidence>
<feature type="region of interest" description="Disordered" evidence="1">
    <location>
        <begin position="157"/>
        <end position="180"/>
    </location>
</feature>
<dbReference type="EMBL" id="KV417269">
    <property type="protein sequence ID" value="KZP00353.1"/>
    <property type="molecule type" value="Genomic_DNA"/>
</dbReference>
<dbReference type="AlphaFoldDB" id="A0A167QXM7"/>
<accession>A0A167QXM7</accession>
<evidence type="ECO:0000313" key="3">
    <source>
        <dbReference type="Proteomes" id="UP000076738"/>
    </source>
</evidence>
<feature type="region of interest" description="Disordered" evidence="1">
    <location>
        <begin position="69"/>
        <end position="89"/>
    </location>
</feature>
<keyword evidence="3" id="KW-1185">Reference proteome</keyword>
<feature type="compositionally biased region" description="Low complexity" evidence="1">
    <location>
        <begin position="31"/>
        <end position="49"/>
    </location>
</feature>
<evidence type="ECO:0000313" key="2">
    <source>
        <dbReference type="EMBL" id="KZP00353.1"/>
    </source>
</evidence>
<gene>
    <name evidence="2" type="ORF">CALVIDRAFT_271542</name>
</gene>